<dbReference type="AlphaFoldDB" id="A0A9R1XIA8"/>
<sequence>MTFSTASTFLLFFFTLCFHIANAANFNIHNNCPFTVWAGATPGGGRQLNFGETWSLDVAPGTSTARIWPRTNCNFDASGRGSCQTGDCNGLLQCQAFGKTPNTVAEYALNQYMNFDYFDVSVIDGFNLPMEFSPTSGGCTSSSRCIADINGQCPDVLRTPGGCNNPCTVFKNQKYCCYTEDCGPTEYSRFFKDRCPDFLSYKNDRTGTFSCPGGTNYRVVFCP</sequence>
<evidence type="ECO:0000256" key="4">
    <source>
        <dbReference type="SAM" id="SignalP"/>
    </source>
</evidence>
<proteinExistence type="inferred from homology"/>
<feature type="disulfide bond" evidence="3">
    <location>
        <begin position="145"/>
        <end position="195"/>
    </location>
</feature>
<evidence type="ECO:0000256" key="2">
    <source>
        <dbReference type="ARBA" id="ARBA00023157"/>
    </source>
</evidence>
<dbReference type="FunFam" id="2.60.110.10:FF:000003">
    <property type="entry name" value="Thaumatin I"/>
    <property type="match status" value="1"/>
</dbReference>
<feature type="disulfide bond" evidence="3">
    <location>
        <begin position="73"/>
        <end position="83"/>
    </location>
</feature>
<dbReference type="PRINTS" id="PR00347">
    <property type="entry name" value="THAUMATIN"/>
</dbReference>
<dbReference type="Proteomes" id="UP000235145">
    <property type="component" value="Unassembled WGS sequence"/>
</dbReference>
<dbReference type="OrthoDB" id="430315at2759"/>
<feature type="disulfide bond" evidence="3">
    <location>
        <begin position="153"/>
        <end position="163"/>
    </location>
</feature>
<keyword evidence="2 3" id="KW-1015">Disulfide bond</keyword>
<gene>
    <name evidence="5" type="ORF">LSAT_V11C300108750</name>
</gene>
<dbReference type="Gene3D" id="2.60.110.10">
    <property type="entry name" value="Thaumatin"/>
    <property type="match status" value="1"/>
</dbReference>
<feature type="chain" id="PRO_5040320040" description="Thaumatin-like protein" evidence="4">
    <location>
        <begin position="24"/>
        <end position="223"/>
    </location>
</feature>
<evidence type="ECO:0008006" key="7">
    <source>
        <dbReference type="Google" id="ProtNLM"/>
    </source>
</evidence>
<dbReference type="PANTHER" id="PTHR31048">
    <property type="entry name" value="OS03G0233200 PROTEIN"/>
    <property type="match status" value="1"/>
</dbReference>
<dbReference type="PROSITE" id="PS51367">
    <property type="entry name" value="THAUMATIN_2"/>
    <property type="match status" value="1"/>
</dbReference>
<dbReference type="InterPro" id="IPR017949">
    <property type="entry name" value="Thaumatin_CS"/>
</dbReference>
<dbReference type="SMART" id="SM00205">
    <property type="entry name" value="THN"/>
    <property type="match status" value="1"/>
</dbReference>
<evidence type="ECO:0000313" key="5">
    <source>
        <dbReference type="EMBL" id="KAJ0215680.1"/>
    </source>
</evidence>
<dbReference type="Gramene" id="rna-gnl|WGS:NBSK|LSAT_3X19661_mrna">
    <property type="protein sequence ID" value="cds-PLY71910.1"/>
    <property type="gene ID" value="gene-LSAT_3X19661"/>
</dbReference>
<dbReference type="GO" id="GO:0006952">
    <property type="term" value="P:defense response"/>
    <property type="evidence" value="ECO:0000318"/>
    <property type="project" value="GO_Central"/>
</dbReference>
<organism evidence="5 6">
    <name type="scientific">Lactuca sativa</name>
    <name type="common">Garden lettuce</name>
    <dbReference type="NCBI Taxonomy" id="4236"/>
    <lineage>
        <taxon>Eukaryota</taxon>
        <taxon>Viridiplantae</taxon>
        <taxon>Streptophyta</taxon>
        <taxon>Embryophyta</taxon>
        <taxon>Tracheophyta</taxon>
        <taxon>Spermatophyta</taxon>
        <taxon>Magnoliopsida</taxon>
        <taxon>eudicotyledons</taxon>
        <taxon>Gunneridae</taxon>
        <taxon>Pentapetalae</taxon>
        <taxon>asterids</taxon>
        <taxon>campanulids</taxon>
        <taxon>Asterales</taxon>
        <taxon>Asteraceae</taxon>
        <taxon>Cichorioideae</taxon>
        <taxon>Cichorieae</taxon>
        <taxon>Lactucinae</taxon>
        <taxon>Lactuca</taxon>
    </lineage>
</organism>
<comment type="caution">
    <text evidence="5">The sequence shown here is derived from an EMBL/GenBank/DDBJ whole genome shotgun (WGS) entry which is preliminary data.</text>
</comment>
<keyword evidence="4" id="KW-0732">Signal</keyword>
<feature type="disulfide bond" evidence="3">
    <location>
        <begin position="167"/>
        <end position="176"/>
    </location>
</feature>
<dbReference type="PIRSF" id="PIRSF002703">
    <property type="entry name" value="Thaumatin"/>
    <property type="match status" value="1"/>
</dbReference>
<evidence type="ECO:0000256" key="3">
    <source>
        <dbReference type="PIRSR" id="PIRSR002703-1"/>
    </source>
</evidence>
<evidence type="ECO:0000313" key="6">
    <source>
        <dbReference type="Proteomes" id="UP000235145"/>
    </source>
</evidence>
<feature type="disulfide bond" evidence="3">
    <location>
        <begin position="32"/>
        <end position="222"/>
    </location>
</feature>
<dbReference type="PROSITE" id="PS00316">
    <property type="entry name" value="THAUMATIN_1"/>
    <property type="match status" value="1"/>
</dbReference>
<feature type="disulfide bond" evidence="3">
    <location>
        <begin position="177"/>
        <end position="182"/>
    </location>
</feature>
<dbReference type="InterPro" id="IPR037176">
    <property type="entry name" value="Osmotin/thaumatin-like_sf"/>
</dbReference>
<feature type="disulfide bond" evidence="3">
    <location>
        <begin position="88"/>
        <end position="94"/>
    </location>
</feature>
<evidence type="ECO:0000256" key="1">
    <source>
        <dbReference type="ARBA" id="ARBA00010607"/>
    </source>
</evidence>
<dbReference type="InterPro" id="IPR001938">
    <property type="entry name" value="Thaumatin"/>
</dbReference>
<name>A0A9R1XIA8_LACSA</name>
<accession>A0A9R1XIA8</accession>
<dbReference type="SUPFAM" id="SSF49870">
    <property type="entry name" value="Osmotin, thaumatin-like protein"/>
    <property type="match status" value="1"/>
</dbReference>
<dbReference type="CDD" id="cd09217">
    <property type="entry name" value="TLP-P"/>
    <property type="match status" value="1"/>
</dbReference>
<reference evidence="5 6" key="1">
    <citation type="journal article" date="2017" name="Nat. Commun.">
        <title>Genome assembly with in vitro proximity ligation data and whole-genome triplication in lettuce.</title>
        <authorList>
            <person name="Reyes-Chin-Wo S."/>
            <person name="Wang Z."/>
            <person name="Yang X."/>
            <person name="Kozik A."/>
            <person name="Arikit S."/>
            <person name="Song C."/>
            <person name="Xia L."/>
            <person name="Froenicke L."/>
            <person name="Lavelle D.O."/>
            <person name="Truco M.J."/>
            <person name="Xia R."/>
            <person name="Zhu S."/>
            <person name="Xu C."/>
            <person name="Xu H."/>
            <person name="Xu X."/>
            <person name="Cox K."/>
            <person name="Korf I."/>
            <person name="Meyers B.C."/>
            <person name="Michelmore R.W."/>
        </authorList>
    </citation>
    <scope>NUCLEOTIDE SEQUENCE [LARGE SCALE GENOMIC DNA]</scope>
    <source>
        <strain evidence="6">cv. Salinas</strain>
        <tissue evidence="5">Seedlings</tissue>
    </source>
</reference>
<protein>
    <recommendedName>
        <fullName evidence="7">Thaumatin-like protein</fullName>
    </recommendedName>
</protein>
<dbReference type="Pfam" id="PF00314">
    <property type="entry name" value="Thaumatin"/>
    <property type="match status" value="1"/>
</dbReference>
<keyword evidence="6" id="KW-1185">Reference proteome</keyword>
<feature type="signal peptide" evidence="4">
    <location>
        <begin position="1"/>
        <end position="23"/>
    </location>
</feature>
<dbReference type="EMBL" id="NBSK02000003">
    <property type="protein sequence ID" value="KAJ0215680.1"/>
    <property type="molecule type" value="Genomic_DNA"/>
</dbReference>
<comment type="similarity">
    <text evidence="1">Belongs to the thaumatin family.</text>
</comment>